<reference evidence="3 4" key="1">
    <citation type="submission" date="2018-05" db="EMBL/GenBank/DDBJ databases">
        <title>Genomic Encyclopedia of Type Strains, Phase IV (KMG-IV): sequencing the most valuable type-strain genomes for metagenomic binning, comparative biology and taxonomic classification.</title>
        <authorList>
            <person name="Goeker M."/>
        </authorList>
    </citation>
    <scope>NUCLEOTIDE SEQUENCE [LARGE SCALE GENOMIC DNA]</scope>
    <source>
        <strain evidence="3 4">DSM 19579</strain>
    </source>
</reference>
<gene>
    <name evidence="3" type="ORF">DES37_105118</name>
</gene>
<evidence type="ECO:0000313" key="4">
    <source>
        <dbReference type="Proteomes" id="UP000246744"/>
    </source>
</evidence>
<dbReference type="PROSITE" id="PS51257">
    <property type="entry name" value="PROKAR_LIPOPROTEIN"/>
    <property type="match status" value="1"/>
</dbReference>
<evidence type="ECO:0000256" key="2">
    <source>
        <dbReference type="SAM" id="SignalP"/>
    </source>
</evidence>
<protein>
    <recommendedName>
        <fullName evidence="5">Lipoprotein</fullName>
    </recommendedName>
</protein>
<sequence length="49" mass="5284">MNKYTIGLLALLFLSACDNHPAATSAATAAQNQQSSPELQNMLHQVKQN</sequence>
<comment type="caution">
    <text evidence="3">The sequence shown here is derived from an EMBL/GenBank/DDBJ whole genome shotgun (WGS) entry which is preliminary data.</text>
</comment>
<accession>A0A317Q263</accession>
<keyword evidence="2" id="KW-0732">Signal</keyword>
<feature type="non-terminal residue" evidence="3">
    <location>
        <position position="49"/>
    </location>
</feature>
<organism evidence="3 4">
    <name type="scientific">Mangrovibacter plantisponsor</name>
    <dbReference type="NCBI Taxonomy" id="451513"/>
    <lineage>
        <taxon>Bacteria</taxon>
        <taxon>Pseudomonadati</taxon>
        <taxon>Pseudomonadota</taxon>
        <taxon>Gammaproteobacteria</taxon>
        <taxon>Enterobacterales</taxon>
        <taxon>Enterobacteriaceae</taxon>
        <taxon>Mangrovibacter</taxon>
    </lineage>
</organism>
<feature type="chain" id="PRO_5016336591" description="Lipoprotein" evidence="2">
    <location>
        <begin position="23"/>
        <end position="49"/>
    </location>
</feature>
<feature type="region of interest" description="Disordered" evidence="1">
    <location>
        <begin position="28"/>
        <end position="49"/>
    </location>
</feature>
<feature type="compositionally biased region" description="Polar residues" evidence="1">
    <location>
        <begin position="37"/>
        <end position="49"/>
    </location>
</feature>
<proteinExistence type="predicted"/>
<evidence type="ECO:0008006" key="5">
    <source>
        <dbReference type="Google" id="ProtNLM"/>
    </source>
</evidence>
<dbReference type="EMBL" id="QGTS01000005">
    <property type="protein sequence ID" value="PWW09471.1"/>
    <property type="molecule type" value="Genomic_DNA"/>
</dbReference>
<keyword evidence="4" id="KW-1185">Reference proteome</keyword>
<evidence type="ECO:0000313" key="3">
    <source>
        <dbReference type="EMBL" id="PWW09471.1"/>
    </source>
</evidence>
<dbReference type="AlphaFoldDB" id="A0A317Q263"/>
<evidence type="ECO:0000256" key="1">
    <source>
        <dbReference type="SAM" id="MobiDB-lite"/>
    </source>
</evidence>
<name>A0A317Q263_9ENTR</name>
<dbReference type="Proteomes" id="UP000246744">
    <property type="component" value="Unassembled WGS sequence"/>
</dbReference>
<feature type="signal peptide" evidence="2">
    <location>
        <begin position="1"/>
        <end position="22"/>
    </location>
</feature>